<evidence type="ECO:0000256" key="3">
    <source>
        <dbReference type="ARBA" id="ARBA00022695"/>
    </source>
</evidence>
<dbReference type="SUPFAM" id="SSF56672">
    <property type="entry name" value="DNA/RNA polymerases"/>
    <property type="match status" value="1"/>
</dbReference>
<dbReference type="EMBL" id="CAJZAI010000012">
    <property type="protein sequence ID" value="CAG9180359.1"/>
    <property type="molecule type" value="Genomic_DNA"/>
</dbReference>
<dbReference type="Pfam" id="PF08388">
    <property type="entry name" value="GIIM"/>
    <property type="match status" value="1"/>
</dbReference>
<dbReference type="Pfam" id="PF00078">
    <property type="entry name" value="RVT_1"/>
    <property type="match status" value="1"/>
</dbReference>
<dbReference type="PROSITE" id="PS50878">
    <property type="entry name" value="RT_POL"/>
    <property type="match status" value="1"/>
</dbReference>
<dbReference type="InterPro" id="IPR013597">
    <property type="entry name" value="Mat_intron_G2"/>
</dbReference>
<gene>
    <name evidence="11" type="ORF">LMG23992_04222</name>
</gene>
<evidence type="ECO:0000256" key="4">
    <source>
        <dbReference type="ARBA" id="ARBA00022723"/>
    </source>
</evidence>
<accession>A0ABN7Z8G5</accession>
<evidence type="ECO:0000256" key="2">
    <source>
        <dbReference type="ARBA" id="ARBA00022679"/>
    </source>
</evidence>
<proteinExistence type="inferred from homology"/>
<dbReference type="PANTHER" id="PTHR34047:SF3">
    <property type="entry name" value="BLR2052 PROTEIN"/>
    <property type="match status" value="1"/>
</dbReference>
<comment type="caution">
    <text evidence="11">The sequence shown here is derived from an EMBL/GenBank/DDBJ whole genome shotgun (WGS) entry which is preliminary data.</text>
</comment>
<dbReference type="RefSeq" id="WP_224081706.1">
    <property type="nucleotide sequence ID" value="NZ_CAJZAI010000012.1"/>
</dbReference>
<organism evidence="11 12">
    <name type="scientific">Cupriavidus laharis</name>
    <dbReference type="NCBI Taxonomy" id="151654"/>
    <lineage>
        <taxon>Bacteria</taxon>
        <taxon>Pseudomonadati</taxon>
        <taxon>Pseudomonadota</taxon>
        <taxon>Betaproteobacteria</taxon>
        <taxon>Burkholderiales</taxon>
        <taxon>Burkholderiaceae</taxon>
        <taxon>Cupriavidus</taxon>
    </lineage>
</organism>
<feature type="domain" description="Reverse transcriptase" evidence="10">
    <location>
        <begin position="49"/>
        <end position="289"/>
    </location>
</feature>
<sequence length="415" mass="47875">MDKAKPFCISKREVWEAYQQVKANRGAAGVDGQSMKEFEADLKNNLYRIWNRMSSGSYMPPPVLRVDIPKAGGAGTRPLGIPTISDRIAQTVVKRYLEPLVEPVFHGDSYGYRPGRSAHQALNVTRQRCWEYEWVLDLDIKNFFGSIDWELMMRAVRCHTDCAWVLLYIERWLKAPVQMPDGAVEYPDKGTPQGGVVSPVLANLFLHYAFDRWMQKHHPDVPFARYADDVICHCKSEAQARLLKQGLETRLAECKLDLHPEKTKIVYCKQANRHASYPLCQFDFLGYTFRPRSVRSRVGKLSVGFVPAVSNKAAKAMRQELRRRSVLHRYDLSLTELADRTRPTLLGWIHYYGRFYRSALGRVLLVLDAALVRWAQRKYKHLRGRKRRAAAWLRDVKSRQPGLFAHWAVETSVGR</sequence>
<keyword evidence="3" id="KW-0548">Nucleotidyltransferase</keyword>
<dbReference type="PANTHER" id="PTHR34047">
    <property type="entry name" value="NUCLEAR INTRON MATURASE 1, MITOCHONDRIAL-RELATED"/>
    <property type="match status" value="1"/>
</dbReference>
<keyword evidence="4" id="KW-0479">Metal-binding</keyword>
<keyword evidence="6" id="KW-0695">RNA-directed DNA polymerase</keyword>
<reference evidence="11 12" key="1">
    <citation type="submission" date="2021-08" db="EMBL/GenBank/DDBJ databases">
        <authorList>
            <person name="Peeters C."/>
        </authorList>
    </citation>
    <scope>NUCLEOTIDE SEQUENCE [LARGE SCALE GENOMIC DNA]</scope>
    <source>
        <strain evidence="11 12">LMG 23992</strain>
    </source>
</reference>
<dbReference type="CDD" id="cd01651">
    <property type="entry name" value="RT_G2_intron"/>
    <property type="match status" value="1"/>
</dbReference>
<dbReference type="NCBIfam" id="TIGR04416">
    <property type="entry name" value="group_II_RT_mat"/>
    <property type="match status" value="1"/>
</dbReference>
<evidence type="ECO:0000313" key="12">
    <source>
        <dbReference type="Proteomes" id="UP000727654"/>
    </source>
</evidence>
<evidence type="ECO:0000259" key="10">
    <source>
        <dbReference type="PROSITE" id="PS50878"/>
    </source>
</evidence>
<protein>
    <recommendedName>
        <fullName evidence="1">RNA-directed DNA polymerase</fullName>
        <ecNumber evidence="1">2.7.7.49</ecNumber>
    </recommendedName>
</protein>
<dbReference type="InterPro" id="IPR000477">
    <property type="entry name" value="RT_dom"/>
</dbReference>
<dbReference type="EC" id="2.7.7.49" evidence="1"/>
<evidence type="ECO:0000313" key="11">
    <source>
        <dbReference type="EMBL" id="CAG9180359.1"/>
    </source>
</evidence>
<comment type="catalytic activity">
    <reaction evidence="9">
        <text>DNA(n) + a 2'-deoxyribonucleoside 5'-triphosphate = DNA(n+1) + diphosphate</text>
        <dbReference type="Rhea" id="RHEA:22508"/>
        <dbReference type="Rhea" id="RHEA-COMP:17339"/>
        <dbReference type="Rhea" id="RHEA-COMP:17340"/>
        <dbReference type="ChEBI" id="CHEBI:33019"/>
        <dbReference type="ChEBI" id="CHEBI:61560"/>
        <dbReference type="ChEBI" id="CHEBI:173112"/>
        <dbReference type="EC" id="2.7.7.49"/>
    </reaction>
</comment>
<comment type="similarity">
    <text evidence="8">Belongs to the bacterial reverse transcriptase family.</text>
</comment>
<evidence type="ECO:0000256" key="9">
    <source>
        <dbReference type="ARBA" id="ARBA00048173"/>
    </source>
</evidence>
<keyword evidence="2" id="KW-0808">Transferase</keyword>
<keyword evidence="12" id="KW-1185">Reference proteome</keyword>
<evidence type="ECO:0000256" key="6">
    <source>
        <dbReference type="ARBA" id="ARBA00022918"/>
    </source>
</evidence>
<keyword evidence="5" id="KW-0460">Magnesium</keyword>
<dbReference type="InterPro" id="IPR051083">
    <property type="entry name" value="GrpII_Intron_Splice-Mob/Def"/>
</dbReference>
<dbReference type="InterPro" id="IPR000123">
    <property type="entry name" value="Reverse_transcriptase_msDNA"/>
</dbReference>
<dbReference type="InterPro" id="IPR043502">
    <property type="entry name" value="DNA/RNA_pol_sf"/>
</dbReference>
<name>A0ABN7Z8G5_9BURK</name>
<evidence type="ECO:0000256" key="1">
    <source>
        <dbReference type="ARBA" id="ARBA00012493"/>
    </source>
</evidence>
<dbReference type="InterPro" id="IPR030931">
    <property type="entry name" value="Group_II_RT_mat"/>
</dbReference>
<dbReference type="PRINTS" id="PR00866">
    <property type="entry name" value="RNADNAPOLMS"/>
</dbReference>
<evidence type="ECO:0000256" key="7">
    <source>
        <dbReference type="ARBA" id="ARBA00023118"/>
    </source>
</evidence>
<evidence type="ECO:0000256" key="5">
    <source>
        <dbReference type="ARBA" id="ARBA00022842"/>
    </source>
</evidence>
<evidence type="ECO:0000256" key="8">
    <source>
        <dbReference type="ARBA" id="ARBA00034120"/>
    </source>
</evidence>
<keyword evidence="7" id="KW-0051">Antiviral defense</keyword>
<dbReference type="Proteomes" id="UP000727654">
    <property type="component" value="Unassembled WGS sequence"/>
</dbReference>